<protein>
    <submittedName>
        <fullName evidence="3">Uncharacterized protein</fullName>
    </submittedName>
</protein>
<keyword evidence="4" id="KW-1185">Reference proteome</keyword>
<feature type="transmembrane region" description="Helical" evidence="2">
    <location>
        <begin position="27"/>
        <end position="43"/>
    </location>
</feature>
<evidence type="ECO:0000313" key="3">
    <source>
        <dbReference type="EMBL" id="TNN43949.1"/>
    </source>
</evidence>
<sequence>MDDDDEEEKGRSRPGWRRSFQRHEKTNAIRSLGLLMILLAYTLRTTCKVITRQKEHLRITTTNEANNTDIQ</sequence>
<feature type="region of interest" description="Disordered" evidence="1">
    <location>
        <begin position="1"/>
        <end position="21"/>
    </location>
</feature>
<dbReference type="Proteomes" id="UP000314294">
    <property type="component" value="Unassembled WGS sequence"/>
</dbReference>
<name>A0A4Z2FS08_9TELE</name>
<keyword evidence="2" id="KW-1133">Transmembrane helix</keyword>
<reference evidence="3 4" key="1">
    <citation type="submission" date="2019-03" db="EMBL/GenBank/DDBJ databases">
        <title>First draft genome of Liparis tanakae, snailfish: a comprehensive survey of snailfish specific genes.</title>
        <authorList>
            <person name="Kim W."/>
            <person name="Song I."/>
            <person name="Jeong J.-H."/>
            <person name="Kim D."/>
            <person name="Kim S."/>
            <person name="Ryu S."/>
            <person name="Song J.Y."/>
            <person name="Lee S.K."/>
        </authorList>
    </citation>
    <scope>NUCLEOTIDE SEQUENCE [LARGE SCALE GENOMIC DNA]</scope>
    <source>
        <tissue evidence="3">Muscle</tissue>
    </source>
</reference>
<evidence type="ECO:0000256" key="1">
    <source>
        <dbReference type="SAM" id="MobiDB-lite"/>
    </source>
</evidence>
<evidence type="ECO:0000313" key="4">
    <source>
        <dbReference type="Proteomes" id="UP000314294"/>
    </source>
</evidence>
<organism evidence="3 4">
    <name type="scientific">Liparis tanakae</name>
    <name type="common">Tanaka's snailfish</name>
    <dbReference type="NCBI Taxonomy" id="230148"/>
    <lineage>
        <taxon>Eukaryota</taxon>
        <taxon>Metazoa</taxon>
        <taxon>Chordata</taxon>
        <taxon>Craniata</taxon>
        <taxon>Vertebrata</taxon>
        <taxon>Euteleostomi</taxon>
        <taxon>Actinopterygii</taxon>
        <taxon>Neopterygii</taxon>
        <taxon>Teleostei</taxon>
        <taxon>Neoteleostei</taxon>
        <taxon>Acanthomorphata</taxon>
        <taxon>Eupercaria</taxon>
        <taxon>Perciformes</taxon>
        <taxon>Cottioidei</taxon>
        <taxon>Cottales</taxon>
        <taxon>Liparidae</taxon>
        <taxon>Liparis</taxon>
    </lineage>
</organism>
<evidence type="ECO:0000256" key="2">
    <source>
        <dbReference type="SAM" id="Phobius"/>
    </source>
</evidence>
<keyword evidence="2" id="KW-0472">Membrane</keyword>
<proteinExistence type="predicted"/>
<comment type="caution">
    <text evidence="3">The sequence shown here is derived from an EMBL/GenBank/DDBJ whole genome shotgun (WGS) entry which is preliminary data.</text>
</comment>
<keyword evidence="2" id="KW-0812">Transmembrane</keyword>
<accession>A0A4Z2FS08</accession>
<dbReference type="EMBL" id="SRLO01000935">
    <property type="protein sequence ID" value="TNN43949.1"/>
    <property type="molecule type" value="Genomic_DNA"/>
</dbReference>
<dbReference type="AlphaFoldDB" id="A0A4Z2FS08"/>
<gene>
    <name evidence="3" type="ORF">EYF80_045863</name>
</gene>